<sequence>MLGRNHIIFGCTGWLVASKLIPNYVPDIQTTTGAFSFAFVAIGSLLPDVDCPNSIIGRKLPRVSKLLASMQGDLSHGQAFRHSRGITHTVWVWLVAYMLFLNLNCSIVSVSIMVLAVTFGACSHLLGDAFTTSGVRLFWPIPLRIRTPFYFNTGTISEYLMTYSLSLLGVLYYLGFI</sequence>
<organism evidence="2 3">
    <name type="scientific">Photobacterium carnosum</name>
    <dbReference type="NCBI Taxonomy" id="2023717"/>
    <lineage>
        <taxon>Bacteria</taxon>
        <taxon>Pseudomonadati</taxon>
        <taxon>Pseudomonadota</taxon>
        <taxon>Gammaproteobacteria</taxon>
        <taxon>Vibrionales</taxon>
        <taxon>Vibrionaceae</taxon>
        <taxon>Photobacterium</taxon>
    </lineage>
</organism>
<dbReference type="PIRSF" id="PIRSF030780">
    <property type="entry name" value="Md_memb_hyd_prd"/>
    <property type="match status" value="1"/>
</dbReference>
<dbReference type="EMBL" id="NPIB01000002">
    <property type="protein sequence ID" value="PLC59205.1"/>
    <property type="molecule type" value="Genomic_DNA"/>
</dbReference>
<feature type="transmembrane region" description="Helical" evidence="1">
    <location>
        <begin position="159"/>
        <end position="176"/>
    </location>
</feature>
<keyword evidence="1" id="KW-0472">Membrane</keyword>
<protein>
    <recommendedName>
        <fullName evidence="4">Metal-dependent hydrolase</fullName>
    </recommendedName>
</protein>
<dbReference type="InterPro" id="IPR016956">
    <property type="entry name" value="YdjM"/>
</dbReference>
<dbReference type="RefSeq" id="WP_101767408.1">
    <property type="nucleotide sequence ID" value="NZ_BPPU01000003.1"/>
</dbReference>
<comment type="caution">
    <text evidence="2">The sequence shown here is derived from an EMBL/GenBank/DDBJ whole genome shotgun (WGS) entry which is preliminary data.</text>
</comment>
<feature type="transmembrane region" description="Helical" evidence="1">
    <location>
        <begin position="90"/>
        <end position="117"/>
    </location>
</feature>
<dbReference type="Proteomes" id="UP000234420">
    <property type="component" value="Unassembled WGS sequence"/>
</dbReference>
<name>A0A2N4UW34_9GAMM</name>
<gene>
    <name evidence="2" type="ORF">CIK00_02775</name>
</gene>
<dbReference type="PANTHER" id="PTHR35531:SF1">
    <property type="entry name" value="INNER MEMBRANE PROTEIN YBCI-RELATED"/>
    <property type="match status" value="1"/>
</dbReference>
<dbReference type="Pfam" id="PF04307">
    <property type="entry name" value="YdjM"/>
    <property type="match status" value="1"/>
</dbReference>
<dbReference type="PANTHER" id="PTHR35531">
    <property type="entry name" value="INNER MEMBRANE PROTEIN YBCI-RELATED"/>
    <property type="match status" value="1"/>
</dbReference>
<keyword evidence="1" id="KW-0812">Transmembrane</keyword>
<keyword evidence="1" id="KW-1133">Transmembrane helix</keyword>
<proteinExistence type="predicted"/>
<evidence type="ECO:0000256" key="1">
    <source>
        <dbReference type="SAM" id="Phobius"/>
    </source>
</evidence>
<dbReference type="AlphaFoldDB" id="A0A2N4UW34"/>
<dbReference type="InterPro" id="IPR007404">
    <property type="entry name" value="YdjM-like"/>
</dbReference>
<evidence type="ECO:0008006" key="4">
    <source>
        <dbReference type="Google" id="ProtNLM"/>
    </source>
</evidence>
<reference evidence="2 3" key="1">
    <citation type="journal article" date="2018" name="Syst. Appl. Microbiol.">
        <title>Photobacterium carnosum sp. nov., isolated from spoiled modified atmosphere packaged poultry meat.</title>
        <authorList>
            <person name="Hilgarth M."/>
            <person name="Fuertes S."/>
            <person name="Ehrmann M."/>
            <person name="Vogel R.F."/>
        </authorList>
    </citation>
    <scope>NUCLEOTIDE SEQUENCE [LARGE SCALE GENOMIC DNA]</scope>
    <source>
        <strain evidence="2 3">TMW 2.2021</strain>
    </source>
</reference>
<keyword evidence="3" id="KW-1185">Reference proteome</keyword>
<evidence type="ECO:0000313" key="2">
    <source>
        <dbReference type="EMBL" id="PLC59205.1"/>
    </source>
</evidence>
<evidence type="ECO:0000313" key="3">
    <source>
        <dbReference type="Proteomes" id="UP000234420"/>
    </source>
</evidence>
<accession>A0A2N4UW34</accession>
<dbReference type="GeneID" id="69965850"/>